<gene>
    <name evidence="1" type="ORF">GRX01_09385</name>
</gene>
<accession>A0A6B0T4Y2</accession>
<sequence>MLYDALADPDGATSRDLIEAYAAELAAALDGADPATVADEVGVDESVVVAMAAGDADGLSTVRLADAAAVLERHEGVPAEDIAYEVRDHLMMEMVTAILDVDTIAAEIDADLTGQEVQQALEGRTRLTLGELADIQALMIERTP</sequence>
<dbReference type="EMBL" id="WUUS01000005">
    <property type="protein sequence ID" value="MXR41549.1"/>
    <property type="molecule type" value="Genomic_DNA"/>
</dbReference>
<protein>
    <submittedName>
        <fullName evidence="1">Uncharacterized protein</fullName>
    </submittedName>
</protein>
<organism evidence="1 2">
    <name type="scientific">Halobaculum saliterrae</name>
    <dbReference type="NCBI Taxonomy" id="2073113"/>
    <lineage>
        <taxon>Archaea</taxon>
        <taxon>Methanobacteriati</taxon>
        <taxon>Methanobacteriota</taxon>
        <taxon>Stenosarchaea group</taxon>
        <taxon>Halobacteria</taxon>
        <taxon>Halobacteriales</taxon>
        <taxon>Haloferacaceae</taxon>
        <taxon>Halobaculum</taxon>
    </lineage>
</organism>
<proteinExistence type="predicted"/>
<dbReference type="OrthoDB" id="306692at2157"/>
<name>A0A6B0T4Y2_9EURY</name>
<dbReference type="Pfam" id="PF19104">
    <property type="entry name" value="DUF5791"/>
    <property type="match status" value="1"/>
</dbReference>
<dbReference type="Proteomes" id="UP000437065">
    <property type="component" value="Unassembled WGS sequence"/>
</dbReference>
<evidence type="ECO:0000313" key="1">
    <source>
        <dbReference type="EMBL" id="MXR41549.1"/>
    </source>
</evidence>
<reference evidence="1 2" key="1">
    <citation type="submission" date="2019-12" db="EMBL/GenBank/DDBJ databases">
        <title>Isolation and characterization of three novel carbon monoxide-oxidizing members of Halobacteria from salione crusts and soils.</title>
        <authorList>
            <person name="Myers M.R."/>
            <person name="King G.M."/>
        </authorList>
    </citation>
    <scope>NUCLEOTIDE SEQUENCE [LARGE SCALE GENOMIC DNA]</scope>
    <source>
        <strain evidence="1 2">WSA2</strain>
    </source>
</reference>
<keyword evidence="2" id="KW-1185">Reference proteome</keyword>
<comment type="caution">
    <text evidence="1">The sequence shown here is derived from an EMBL/GenBank/DDBJ whole genome shotgun (WGS) entry which is preliminary data.</text>
</comment>
<dbReference type="RefSeq" id="WP_159666167.1">
    <property type="nucleotide sequence ID" value="NZ_WUUS01000005.1"/>
</dbReference>
<dbReference type="InterPro" id="IPR043809">
    <property type="entry name" value="DUF5791"/>
</dbReference>
<evidence type="ECO:0000313" key="2">
    <source>
        <dbReference type="Proteomes" id="UP000437065"/>
    </source>
</evidence>
<dbReference type="AlphaFoldDB" id="A0A6B0T4Y2"/>